<proteinExistence type="inferred from homology"/>
<dbReference type="InterPro" id="IPR000836">
    <property type="entry name" value="PRTase_dom"/>
</dbReference>
<evidence type="ECO:0000313" key="2">
    <source>
        <dbReference type="EMBL" id="KKK48359.1"/>
    </source>
</evidence>
<dbReference type="AlphaFoldDB" id="A0A0F8Y2F2"/>
<evidence type="ECO:0008006" key="3">
    <source>
        <dbReference type="Google" id="ProtNLM"/>
    </source>
</evidence>
<sequence length="118" mass="13144">LYPRSIVIPVPPRKQPWGQRDWEHVDLIARHLEGFYGIAAARILKRSGKKAQKSMDFRQRAENIQNAISLKGNLPNTSSNIVLLDDIFTTGATGNECARVLRAAGCRSVNLVTLALDY</sequence>
<reference evidence="2" key="1">
    <citation type="journal article" date="2015" name="Nature">
        <title>Complex archaea that bridge the gap between prokaryotes and eukaryotes.</title>
        <authorList>
            <person name="Spang A."/>
            <person name="Saw J.H."/>
            <person name="Jorgensen S.L."/>
            <person name="Zaremba-Niedzwiedzka K."/>
            <person name="Martijn J."/>
            <person name="Lind A.E."/>
            <person name="van Eijk R."/>
            <person name="Schleper C."/>
            <person name="Guy L."/>
            <person name="Ettema T.J."/>
        </authorList>
    </citation>
    <scope>NUCLEOTIDE SEQUENCE</scope>
</reference>
<organism evidence="2">
    <name type="scientific">marine sediment metagenome</name>
    <dbReference type="NCBI Taxonomy" id="412755"/>
    <lineage>
        <taxon>unclassified sequences</taxon>
        <taxon>metagenomes</taxon>
        <taxon>ecological metagenomes</taxon>
    </lineage>
</organism>
<dbReference type="PANTHER" id="PTHR47505:SF1">
    <property type="entry name" value="DNA UTILIZATION PROTEIN YHGH"/>
    <property type="match status" value="1"/>
</dbReference>
<dbReference type="InterPro" id="IPR029057">
    <property type="entry name" value="PRTase-like"/>
</dbReference>
<name>A0A0F8Y2F2_9ZZZZ</name>
<gene>
    <name evidence="2" type="ORF">LCGC14_3145930</name>
</gene>
<comment type="similarity">
    <text evidence="1">Belongs to the ComF/GntX family.</text>
</comment>
<dbReference type="EMBL" id="LAZR01069104">
    <property type="protein sequence ID" value="KKK48359.1"/>
    <property type="molecule type" value="Genomic_DNA"/>
</dbReference>
<protein>
    <recommendedName>
        <fullName evidence="3">Phosphoribosyltransferase domain-containing protein</fullName>
    </recommendedName>
</protein>
<evidence type="ECO:0000256" key="1">
    <source>
        <dbReference type="ARBA" id="ARBA00008007"/>
    </source>
</evidence>
<dbReference type="InterPro" id="IPR051910">
    <property type="entry name" value="ComF/GntX_DNA_util-trans"/>
</dbReference>
<accession>A0A0F8Y2F2</accession>
<comment type="caution">
    <text evidence="2">The sequence shown here is derived from an EMBL/GenBank/DDBJ whole genome shotgun (WGS) entry which is preliminary data.</text>
</comment>
<dbReference type="PANTHER" id="PTHR47505">
    <property type="entry name" value="DNA UTILIZATION PROTEIN YHGH"/>
    <property type="match status" value="1"/>
</dbReference>
<dbReference type="Gene3D" id="3.40.50.2020">
    <property type="match status" value="1"/>
</dbReference>
<dbReference type="CDD" id="cd06223">
    <property type="entry name" value="PRTases_typeI"/>
    <property type="match status" value="1"/>
</dbReference>
<feature type="non-terminal residue" evidence="2">
    <location>
        <position position="1"/>
    </location>
</feature>
<dbReference type="SUPFAM" id="SSF53271">
    <property type="entry name" value="PRTase-like"/>
    <property type="match status" value="1"/>
</dbReference>